<dbReference type="RefSeq" id="XP_027197334.1">
    <property type="nucleotide sequence ID" value="XM_027341533.1"/>
</dbReference>
<dbReference type="Proteomes" id="UP000515146">
    <property type="component" value="Unplaced"/>
</dbReference>
<name>A0A6P6XZA3_DERPT</name>
<keyword evidence="1" id="KW-1185">Reference proteome</keyword>
<accession>A0A6P6XZA3</accession>
<dbReference type="InParanoid" id="A0A6P6XZA3"/>
<reference evidence="2" key="1">
    <citation type="submission" date="2025-08" db="UniProtKB">
        <authorList>
            <consortium name="RefSeq"/>
        </authorList>
    </citation>
    <scope>IDENTIFICATION</scope>
    <source>
        <strain evidence="2">Airmid</strain>
    </source>
</reference>
<proteinExistence type="predicted"/>
<dbReference type="AlphaFoldDB" id="A0A6P6XZA3"/>
<organism evidence="1 2">
    <name type="scientific">Dermatophagoides pteronyssinus</name>
    <name type="common">European house dust mite</name>
    <dbReference type="NCBI Taxonomy" id="6956"/>
    <lineage>
        <taxon>Eukaryota</taxon>
        <taxon>Metazoa</taxon>
        <taxon>Ecdysozoa</taxon>
        <taxon>Arthropoda</taxon>
        <taxon>Chelicerata</taxon>
        <taxon>Arachnida</taxon>
        <taxon>Acari</taxon>
        <taxon>Acariformes</taxon>
        <taxon>Sarcoptiformes</taxon>
        <taxon>Astigmata</taxon>
        <taxon>Psoroptidia</taxon>
        <taxon>Analgoidea</taxon>
        <taxon>Pyroglyphidae</taxon>
        <taxon>Dermatophagoidinae</taxon>
        <taxon>Dermatophagoides</taxon>
    </lineage>
</organism>
<evidence type="ECO:0000313" key="2">
    <source>
        <dbReference type="RefSeq" id="XP_027197334.1"/>
    </source>
</evidence>
<sequence>MNRLILTSTFTMIVFELIMAMGDNKYQLGGPIFVEGSMNDVNQRWKCADVISNPNAVRGELAIRKMKGDQKIRRFIENCIKWGDGWRFKKDGSTAYTHFDSNSILDQDDDVIGSDIPMMINDSKETSISTTKIKQPSSADRILLLRLYKNLLKPNFNDRLALTVDKIDNKNNR</sequence>
<dbReference type="KEGG" id="dpte:113791724"/>
<protein>
    <submittedName>
        <fullName evidence="2">Uncharacterized protein LOC113791724</fullName>
    </submittedName>
</protein>
<evidence type="ECO:0000313" key="1">
    <source>
        <dbReference type="Proteomes" id="UP000515146"/>
    </source>
</evidence>
<dbReference type="OrthoDB" id="6516467at2759"/>
<gene>
    <name evidence="2" type="primary">LOC113791724</name>
</gene>